<dbReference type="EMBL" id="MU006094">
    <property type="protein sequence ID" value="KAF2839790.1"/>
    <property type="molecule type" value="Genomic_DNA"/>
</dbReference>
<evidence type="ECO:0000313" key="5">
    <source>
        <dbReference type="Proteomes" id="UP000799429"/>
    </source>
</evidence>
<comment type="caution">
    <text evidence="4">The sequence shown here is derived from an EMBL/GenBank/DDBJ whole genome shotgun (WGS) entry which is preliminary data.</text>
</comment>
<reference evidence="4" key="1">
    <citation type="journal article" date="2020" name="Stud. Mycol.">
        <title>101 Dothideomycetes genomes: a test case for predicting lifestyles and emergence of pathogens.</title>
        <authorList>
            <person name="Haridas S."/>
            <person name="Albert R."/>
            <person name="Binder M."/>
            <person name="Bloem J."/>
            <person name="Labutti K."/>
            <person name="Salamov A."/>
            <person name="Andreopoulos B."/>
            <person name="Baker S."/>
            <person name="Barry K."/>
            <person name="Bills G."/>
            <person name="Bluhm B."/>
            <person name="Cannon C."/>
            <person name="Castanera R."/>
            <person name="Culley D."/>
            <person name="Daum C."/>
            <person name="Ezra D."/>
            <person name="Gonzalez J."/>
            <person name="Henrissat B."/>
            <person name="Kuo A."/>
            <person name="Liang C."/>
            <person name="Lipzen A."/>
            <person name="Lutzoni F."/>
            <person name="Magnuson J."/>
            <person name="Mondo S."/>
            <person name="Nolan M."/>
            <person name="Ohm R."/>
            <person name="Pangilinan J."/>
            <person name="Park H.-J."/>
            <person name="Ramirez L."/>
            <person name="Alfaro M."/>
            <person name="Sun H."/>
            <person name="Tritt A."/>
            <person name="Yoshinaga Y."/>
            <person name="Zwiers L.-H."/>
            <person name="Turgeon B."/>
            <person name="Goodwin S."/>
            <person name="Spatafora J."/>
            <person name="Crous P."/>
            <person name="Grigoriev I."/>
        </authorList>
    </citation>
    <scope>NUCLEOTIDE SEQUENCE</scope>
    <source>
        <strain evidence="4">CBS 101060</strain>
    </source>
</reference>
<protein>
    <recommendedName>
        <fullName evidence="3">Zn(2)-C6 fungal-type domain-containing protein</fullName>
    </recommendedName>
</protein>
<dbReference type="Pfam" id="PF00172">
    <property type="entry name" value="Zn_clus"/>
    <property type="match status" value="1"/>
</dbReference>
<evidence type="ECO:0000259" key="3">
    <source>
        <dbReference type="PROSITE" id="PS50048"/>
    </source>
</evidence>
<feature type="domain" description="Zn(2)-C6 fungal-type" evidence="3">
    <location>
        <begin position="76"/>
        <end position="105"/>
    </location>
</feature>
<dbReference type="SMART" id="SM00066">
    <property type="entry name" value="GAL4"/>
    <property type="match status" value="1"/>
</dbReference>
<feature type="region of interest" description="Disordered" evidence="2">
    <location>
        <begin position="26"/>
        <end position="48"/>
    </location>
</feature>
<dbReference type="CDD" id="cd00067">
    <property type="entry name" value="GAL4"/>
    <property type="match status" value="1"/>
</dbReference>
<dbReference type="GO" id="GO:0008270">
    <property type="term" value="F:zinc ion binding"/>
    <property type="evidence" value="ECO:0007669"/>
    <property type="project" value="InterPro"/>
</dbReference>
<evidence type="ECO:0000313" key="4">
    <source>
        <dbReference type="EMBL" id="KAF2839790.1"/>
    </source>
</evidence>
<feature type="compositionally biased region" description="Low complexity" evidence="2">
    <location>
        <begin position="26"/>
        <end position="40"/>
    </location>
</feature>
<keyword evidence="5" id="KW-1185">Reference proteome</keyword>
<gene>
    <name evidence="4" type="ORF">M501DRAFT_991796</name>
</gene>
<dbReference type="Gene3D" id="4.10.240.10">
    <property type="entry name" value="Zn(2)-C6 fungal-type DNA-binding domain"/>
    <property type="match status" value="1"/>
</dbReference>
<keyword evidence="1" id="KW-0539">Nucleus</keyword>
<dbReference type="OrthoDB" id="5069333at2759"/>
<dbReference type="PROSITE" id="PS50048">
    <property type="entry name" value="ZN2_CY6_FUNGAL_2"/>
    <property type="match status" value="1"/>
</dbReference>
<dbReference type="InterPro" id="IPR036864">
    <property type="entry name" value="Zn2-C6_fun-type_DNA-bd_sf"/>
</dbReference>
<dbReference type="AlphaFoldDB" id="A0A9P4VRV8"/>
<feature type="region of interest" description="Disordered" evidence="2">
    <location>
        <begin position="134"/>
        <end position="168"/>
    </location>
</feature>
<name>A0A9P4VRV8_9PEZI</name>
<dbReference type="InterPro" id="IPR001138">
    <property type="entry name" value="Zn2Cys6_DnaBD"/>
</dbReference>
<accession>A0A9P4VRV8</accession>
<sequence length="481" mass="52192">MSPYSKYPQNMDILYNSHSTPSLGSLAASSTSSTISSRHSVSVRHRRTRSITGDLKDDNVAYPPRQRDVTTKLRAACDFCHSAKVKCTGEATCARCKNYAVPCVYSFAIKAGKPKGSKNKKTIEKLEMLRLRADTSSEQSYIDKDSRGSISNSTASPESVSSRPSPPLGNEIIPAGYKDCPSVSNEFWVNGNVYPGLYRNNSNTESRSQFSTASLEPTVGVILSPTEYTPRSHEHGGPNIWTLAHAATEPNCDSVTSFEFISSGSSHALQQTSNEQNNTWLQNFSHSASVASSSDLPSPSSISDPGLTVNCNCFERQNVEMSNLCAIKSKRFDSRLRSIMSTLDAVDSFLRCSTCVRNSQFLWATVATLQLLVHQLCALATESNTTDQSTDQGESRITVGDYLPSTDDEKVMKAVLICRTAGKASAILSSAGRLIEEVAAGNSMGDQNLGNVRYAFQNCSATLEKSVRPSQQLVYSTLGPV</sequence>
<evidence type="ECO:0000256" key="2">
    <source>
        <dbReference type="SAM" id="MobiDB-lite"/>
    </source>
</evidence>
<dbReference type="Proteomes" id="UP000799429">
    <property type="component" value="Unassembled WGS sequence"/>
</dbReference>
<feature type="compositionally biased region" description="Low complexity" evidence="2">
    <location>
        <begin position="153"/>
        <end position="163"/>
    </location>
</feature>
<evidence type="ECO:0000256" key="1">
    <source>
        <dbReference type="ARBA" id="ARBA00023242"/>
    </source>
</evidence>
<dbReference type="PROSITE" id="PS00463">
    <property type="entry name" value="ZN2_CY6_FUNGAL_1"/>
    <property type="match status" value="1"/>
</dbReference>
<dbReference type="SUPFAM" id="SSF57701">
    <property type="entry name" value="Zn2/Cys6 DNA-binding domain"/>
    <property type="match status" value="1"/>
</dbReference>
<organism evidence="4 5">
    <name type="scientific">Patellaria atrata CBS 101060</name>
    <dbReference type="NCBI Taxonomy" id="1346257"/>
    <lineage>
        <taxon>Eukaryota</taxon>
        <taxon>Fungi</taxon>
        <taxon>Dikarya</taxon>
        <taxon>Ascomycota</taxon>
        <taxon>Pezizomycotina</taxon>
        <taxon>Dothideomycetes</taxon>
        <taxon>Dothideomycetes incertae sedis</taxon>
        <taxon>Patellariales</taxon>
        <taxon>Patellariaceae</taxon>
        <taxon>Patellaria</taxon>
    </lineage>
</organism>
<feature type="compositionally biased region" description="Basic and acidic residues" evidence="2">
    <location>
        <begin position="134"/>
        <end position="147"/>
    </location>
</feature>
<dbReference type="GO" id="GO:0000981">
    <property type="term" value="F:DNA-binding transcription factor activity, RNA polymerase II-specific"/>
    <property type="evidence" value="ECO:0007669"/>
    <property type="project" value="InterPro"/>
</dbReference>
<proteinExistence type="predicted"/>